<sequence>MPLTRFFLRRPPVPGLPPPALPWRWLQGPQPLARAPLQDRRLFAAPACAGRFEPDGAEQSLLRQHFAQARARFPGPGYLEWLQFFQQFAAPASYLEIGVETGASFAFAQAPTLAVGVDPQLDIQYALRARSKLFQLTSGAFFAQPDLDAVFEGRGIELAFIDGLHTFDQALIDFRHIEQHAQRHTIVLFHDTFPLAPLTASRQRESIFWCGDTWKAIVLLQRHRPDLQVFTLPTYPSGLTVVTRLDPHSRLLGARFDALCEEAMHWRFEDFQGELGRHLNEIPNEAEQVVRRLSG</sequence>
<dbReference type="InterPro" id="IPR029063">
    <property type="entry name" value="SAM-dependent_MTases_sf"/>
</dbReference>
<accession>A0A931J1X7</accession>
<keyword evidence="1" id="KW-0489">Methyltransferase</keyword>
<dbReference type="Proteomes" id="UP000613266">
    <property type="component" value="Unassembled WGS sequence"/>
</dbReference>
<reference evidence="1" key="1">
    <citation type="submission" date="2020-12" db="EMBL/GenBank/DDBJ databases">
        <title>The genome sequence of Inhella sp. 1Y17.</title>
        <authorList>
            <person name="Liu Y."/>
        </authorList>
    </citation>
    <scope>NUCLEOTIDE SEQUENCE</scope>
    <source>
        <strain evidence="1">1Y17</strain>
    </source>
</reference>
<dbReference type="Pfam" id="PF13578">
    <property type="entry name" value="Methyltransf_24"/>
    <property type="match status" value="1"/>
</dbReference>
<comment type="caution">
    <text evidence="1">The sequence shown here is derived from an EMBL/GenBank/DDBJ whole genome shotgun (WGS) entry which is preliminary data.</text>
</comment>
<proteinExistence type="predicted"/>
<evidence type="ECO:0000313" key="2">
    <source>
        <dbReference type="Proteomes" id="UP000613266"/>
    </source>
</evidence>
<dbReference type="Gene3D" id="3.40.50.150">
    <property type="entry name" value="Vaccinia Virus protein VP39"/>
    <property type="match status" value="1"/>
</dbReference>
<gene>
    <name evidence="1" type="ORF">I7X39_09920</name>
</gene>
<dbReference type="AlphaFoldDB" id="A0A931J1X7"/>
<dbReference type="GO" id="GO:0008168">
    <property type="term" value="F:methyltransferase activity"/>
    <property type="evidence" value="ECO:0007669"/>
    <property type="project" value="UniProtKB-KW"/>
</dbReference>
<name>A0A931J1X7_9BURK</name>
<dbReference type="GO" id="GO:0032259">
    <property type="term" value="P:methylation"/>
    <property type="evidence" value="ECO:0007669"/>
    <property type="project" value="UniProtKB-KW"/>
</dbReference>
<keyword evidence="1" id="KW-0808">Transferase</keyword>
<dbReference type="EMBL" id="JAEDAK010000006">
    <property type="protein sequence ID" value="MBH9577223.1"/>
    <property type="molecule type" value="Genomic_DNA"/>
</dbReference>
<organism evidence="1 2">
    <name type="scientific">Inhella proteolytica</name>
    <dbReference type="NCBI Taxonomy" id="2795029"/>
    <lineage>
        <taxon>Bacteria</taxon>
        <taxon>Pseudomonadati</taxon>
        <taxon>Pseudomonadota</taxon>
        <taxon>Betaproteobacteria</taxon>
        <taxon>Burkholderiales</taxon>
        <taxon>Sphaerotilaceae</taxon>
        <taxon>Inhella</taxon>
    </lineage>
</organism>
<evidence type="ECO:0000313" key="1">
    <source>
        <dbReference type="EMBL" id="MBH9577223.1"/>
    </source>
</evidence>
<dbReference type="SUPFAM" id="SSF53335">
    <property type="entry name" value="S-adenosyl-L-methionine-dependent methyltransferases"/>
    <property type="match status" value="1"/>
</dbReference>
<dbReference type="RefSeq" id="WP_198111002.1">
    <property type="nucleotide sequence ID" value="NZ_JAEDAK010000006.1"/>
</dbReference>
<protein>
    <submittedName>
        <fullName evidence="1">Class I SAM-dependent methyltransferase</fullName>
    </submittedName>
</protein>
<keyword evidence="2" id="KW-1185">Reference proteome</keyword>